<keyword evidence="1" id="KW-0732">Signal</keyword>
<evidence type="ECO:0000313" key="5">
    <source>
        <dbReference type="Proteomes" id="UP000276249"/>
    </source>
</evidence>
<dbReference type="EMBL" id="RDCJ01000020">
    <property type="protein sequence ID" value="RMW51737.1"/>
    <property type="molecule type" value="Genomic_DNA"/>
</dbReference>
<evidence type="ECO:0000313" key="4">
    <source>
        <dbReference type="EMBL" id="RMW51737.1"/>
    </source>
</evidence>
<reference evidence="4 5" key="1">
    <citation type="submission" date="2018-10" db="EMBL/GenBank/DDBJ databases">
        <title>Genome sequences of five Lactobacillus pentosus strains isolated from brines of traditionally fermented spanish-style green table olives and differences between them.</title>
        <authorList>
            <person name="Jimenez Diaz R."/>
        </authorList>
    </citation>
    <scope>NUCLEOTIDE SEQUENCE [LARGE SCALE GENOMIC DNA]</scope>
    <source>
        <strain evidence="4 5">IG10</strain>
    </source>
</reference>
<evidence type="ECO:0000259" key="3">
    <source>
        <dbReference type="Pfam" id="PF16729"/>
    </source>
</evidence>
<name>A0ABD7ITJ2_LACPE</name>
<feature type="compositionally biased region" description="Low complexity" evidence="2">
    <location>
        <begin position="38"/>
        <end position="50"/>
    </location>
</feature>
<feature type="region of interest" description="Disordered" evidence="2">
    <location>
        <begin position="38"/>
        <end position="57"/>
    </location>
</feature>
<accession>A0ABD7ITJ2</accession>
<feature type="domain" description="DUF5067" evidence="3">
    <location>
        <begin position="188"/>
        <end position="304"/>
    </location>
</feature>
<dbReference type="InterPro" id="IPR029050">
    <property type="entry name" value="Immunoprotect_excell_Ig-like"/>
</dbReference>
<evidence type="ECO:0000256" key="2">
    <source>
        <dbReference type="SAM" id="MobiDB-lite"/>
    </source>
</evidence>
<dbReference type="InterPro" id="IPR031989">
    <property type="entry name" value="DUF5067"/>
</dbReference>
<dbReference type="Proteomes" id="UP000276249">
    <property type="component" value="Unassembled WGS sequence"/>
</dbReference>
<proteinExistence type="predicted"/>
<dbReference type="AlphaFoldDB" id="A0ABD7ITJ2"/>
<dbReference type="Pfam" id="PF16729">
    <property type="entry name" value="DUF5067"/>
    <property type="match status" value="1"/>
</dbReference>
<sequence length="322" mass="35460">MGISIWGNINLEEFQLKKFLTLNIAVLTVLTLTACGSNRNNTSNNQPSSSTITKKNMSDEQAKLEYTKSAEQLAPVFQSITDSNLKLNDNVRLTARNADKQITIYNNKLVKYKQNANYKVIKNFNDSIATYLGDIEGKTVSSSYNTDIKKVSDTNKAAYSKLGISYNKKLSEAGNAMNAKISQLPGVSGKTIRTANYTITITSTETTPHFEGGTDLIVYYTFKNTSKNKNIEPTESLIEGAHFTQESKTSINDLDLGNPSKDSDEWSSLEKAASQKVKPGAEVKCMGSYELDNNEYPVKIQATDPDNNDAKLGTITLDLPNN</sequence>
<evidence type="ECO:0000256" key="1">
    <source>
        <dbReference type="ARBA" id="ARBA00022729"/>
    </source>
</evidence>
<dbReference type="Gene3D" id="2.60.40.1240">
    <property type="match status" value="1"/>
</dbReference>
<organism evidence="4 5">
    <name type="scientific">Lactiplantibacillus pentosus</name>
    <name type="common">Lactobacillus pentosus</name>
    <dbReference type="NCBI Taxonomy" id="1589"/>
    <lineage>
        <taxon>Bacteria</taxon>
        <taxon>Bacillati</taxon>
        <taxon>Bacillota</taxon>
        <taxon>Bacilli</taxon>
        <taxon>Lactobacillales</taxon>
        <taxon>Lactobacillaceae</taxon>
        <taxon>Lactiplantibacillus</taxon>
    </lineage>
</organism>
<protein>
    <submittedName>
        <fullName evidence="4">DUF5067 domain-containing protein</fullName>
    </submittedName>
</protein>
<gene>
    <name evidence="4" type="ORF">D6U18_01595</name>
</gene>
<comment type="caution">
    <text evidence="4">The sequence shown here is derived from an EMBL/GenBank/DDBJ whole genome shotgun (WGS) entry which is preliminary data.</text>
</comment>